<dbReference type="InterPro" id="IPR029062">
    <property type="entry name" value="Class_I_gatase-like"/>
</dbReference>
<dbReference type="SUPFAM" id="SSF52317">
    <property type="entry name" value="Class I glutamine amidotransferase-like"/>
    <property type="match status" value="1"/>
</dbReference>
<reference evidence="2 3" key="1">
    <citation type="journal article" date="2013" name="Antonie Van Leeuwenhoek">
        <title>Dongia rigui sp. nov., isolated from freshwater of a large wetland in Korea.</title>
        <authorList>
            <person name="Baik K.S."/>
            <person name="Hwang Y.M."/>
            <person name="Choi J.S."/>
            <person name="Kwon J."/>
            <person name="Seong C.N."/>
        </authorList>
    </citation>
    <scope>NUCLEOTIDE SEQUENCE [LARGE SCALE GENOMIC DNA]</scope>
    <source>
        <strain evidence="2 3">04SU4-P</strain>
    </source>
</reference>
<dbReference type="Gene3D" id="3.40.50.880">
    <property type="match status" value="1"/>
</dbReference>
<evidence type="ECO:0000259" key="1">
    <source>
        <dbReference type="Pfam" id="PF00117"/>
    </source>
</evidence>
<dbReference type="InterPro" id="IPR017926">
    <property type="entry name" value="GATASE"/>
</dbReference>
<sequence length="246" mass="27104">MRVLVIQNEPTSHVSLLGEHLRANGAELVTVQPHHGVDLPETPAGYDGAVILGGPQHAHNDKDYPAFVPTCALLQAFHDEGKPLLGLCLGGQLLARSFGAKVRVNDFFEYGYLPIDITAEGKSDPLLAGIGTRHHIMQWHEDTFGLPEGAVRLMTGATTANQAFRYGDTTYGFQCHFEVSLDHATSWIEDFNHVIIGKLGEEEGRRAIDRARSEFKTHARDANEFCRVVGGRWAELVKARRQARAA</sequence>
<evidence type="ECO:0000313" key="2">
    <source>
        <dbReference type="EMBL" id="MDY0873845.1"/>
    </source>
</evidence>
<dbReference type="EMBL" id="JAXCLX010000003">
    <property type="protein sequence ID" value="MDY0873845.1"/>
    <property type="molecule type" value="Genomic_DNA"/>
</dbReference>
<dbReference type="Proteomes" id="UP001271769">
    <property type="component" value="Unassembled WGS sequence"/>
</dbReference>
<keyword evidence="2" id="KW-0315">Glutamine amidotransferase</keyword>
<accession>A0ABU5E3S4</accession>
<keyword evidence="2" id="KW-0378">Hydrolase</keyword>
<dbReference type="CDD" id="cd01741">
    <property type="entry name" value="GATase1_1"/>
    <property type="match status" value="1"/>
</dbReference>
<dbReference type="Pfam" id="PF00117">
    <property type="entry name" value="GATase"/>
    <property type="match status" value="1"/>
</dbReference>
<proteinExistence type="predicted"/>
<dbReference type="RefSeq" id="WP_320502316.1">
    <property type="nucleotide sequence ID" value="NZ_JAXCLX010000003.1"/>
</dbReference>
<dbReference type="EC" id="3.4.-.-" evidence="2"/>
<dbReference type="PANTHER" id="PTHR42695:SF5">
    <property type="entry name" value="GLUTAMINE AMIDOTRANSFERASE YLR126C-RELATED"/>
    <property type="match status" value="1"/>
</dbReference>
<gene>
    <name evidence="2" type="ORF">SMD31_18035</name>
</gene>
<dbReference type="GO" id="GO:0016787">
    <property type="term" value="F:hydrolase activity"/>
    <property type="evidence" value="ECO:0007669"/>
    <property type="project" value="UniProtKB-KW"/>
</dbReference>
<name>A0ABU5E3S4_9PROT</name>
<keyword evidence="3" id="KW-1185">Reference proteome</keyword>
<dbReference type="PANTHER" id="PTHR42695">
    <property type="entry name" value="GLUTAMINE AMIDOTRANSFERASE YLR126C-RELATED"/>
    <property type="match status" value="1"/>
</dbReference>
<protein>
    <submittedName>
        <fullName evidence="2">Type 1 glutamine amidotransferase</fullName>
        <ecNumber evidence="2">3.4.-.-</ecNumber>
    </submittedName>
</protein>
<evidence type="ECO:0000313" key="3">
    <source>
        <dbReference type="Proteomes" id="UP001271769"/>
    </source>
</evidence>
<comment type="caution">
    <text evidence="2">The sequence shown here is derived from an EMBL/GenBank/DDBJ whole genome shotgun (WGS) entry which is preliminary data.</text>
</comment>
<dbReference type="PROSITE" id="PS51273">
    <property type="entry name" value="GATASE_TYPE_1"/>
    <property type="match status" value="1"/>
</dbReference>
<organism evidence="2 3">
    <name type="scientific">Dongia rigui</name>
    <dbReference type="NCBI Taxonomy" id="940149"/>
    <lineage>
        <taxon>Bacteria</taxon>
        <taxon>Pseudomonadati</taxon>
        <taxon>Pseudomonadota</taxon>
        <taxon>Alphaproteobacteria</taxon>
        <taxon>Rhodospirillales</taxon>
        <taxon>Dongiaceae</taxon>
        <taxon>Dongia</taxon>
    </lineage>
</organism>
<feature type="domain" description="Glutamine amidotransferase" evidence="1">
    <location>
        <begin position="15"/>
        <end position="191"/>
    </location>
</feature>
<dbReference type="InterPro" id="IPR044992">
    <property type="entry name" value="ChyE-like"/>
</dbReference>